<name>A0AAN7UXT3_9PEZI</name>
<comment type="caution">
    <text evidence="2">The sequence shown here is derived from an EMBL/GenBank/DDBJ whole genome shotgun (WGS) entry which is preliminary data.</text>
</comment>
<gene>
    <name evidence="2" type="ORF">RRF57_012276</name>
</gene>
<feature type="transmembrane region" description="Helical" evidence="1">
    <location>
        <begin position="144"/>
        <end position="161"/>
    </location>
</feature>
<keyword evidence="1" id="KW-1133">Transmembrane helix</keyword>
<evidence type="ECO:0000256" key="1">
    <source>
        <dbReference type="SAM" id="Phobius"/>
    </source>
</evidence>
<keyword evidence="1" id="KW-0472">Membrane</keyword>
<dbReference type="Proteomes" id="UP001305414">
    <property type="component" value="Unassembled WGS sequence"/>
</dbReference>
<proteinExistence type="predicted"/>
<accession>A0AAN7UXT3</accession>
<organism evidence="2 3">
    <name type="scientific">Xylaria bambusicola</name>
    <dbReference type="NCBI Taxonomy" id="326684"/>
    <lineage>
        <taxon>Eukaryota</taxon>
        <taxon>Fungi</taxon>
        <taxon>Dikarya</taxon>
        <taxon>Ascomycota</taxon>
        <taxon>Pezizomycotina</taxon>
        <taxon>Sordariomycetes</taxon>
        <taxon>Xylariomycetidae</taxon>
        <taxon>Xylariales</taxon>
        <taxon>Xylariaceae</taxon>
        <taxon>Xylaria</taxon>
    </lineage>
</organism>
<evidence type="ECO:0000313" key="2">
    <source>
        <dbReference type="EMBL" id="KAK5636564.1"/>
    </source>
</evidence>
<evidence type="ECO:0000313" key="3">
    <source>
        <dbReference type="Proteomes" id="UP001305414"/>
    </source>
</evidence>
<keyword evidence="1" id="KW-0812">Transmembrane</keyword>
<dbReference type="AlphaFoldDB" id="A0AAN7UXT3"/>
<reference evidence="2 3" key="1">
    <citation type="submission" date="2023-10" db="EMBL/GenBank/DDBJ databases">
        <title>Draft genome sequence of Xylaria bambusicola isolate GMP-LS, the root and basal stem rot pathogen of sugarcane in Indonesia.</title>
        <authorList>
            <person name="Selvaraj P."/>
            <person name="Muralishankar V."/>
            <person name="Muruganantham S."/>
            <person name="Sp S."/>
            <person name="Haryani S."/>
            <person name="Lau K.J.X."/>
            <person name="Naqvi N.I."/>
        </authorList>
    </citation>
    <scope>NUCLEOTIDE SEQUENCE [LARGE SCALE GENOMIC DNA]</scope>
    <source>
        <strain evidence="2">GMP-LS</strain>
    </source>
</reference>
<protein>
    <submittedName>
        <fullName evidence="2">Uncharacterized protein</fullName>
    </submittedName>
</protein>
<sequence length="179" mass="19372">MHYCTQRPKNKADSVLNRPYQGHPCEPIKYTTSNYITTALLTMAAPEPPKSVKAQLEAWGNSSLAPTGLATLITALHLRPAQPLPLLFVPVLLFSSYANLQGFKIDSAGVTMAASGTYALLALRRKPVGGFRGKFSARGAVRGSAIGIAVVNALAAGWVYATGNRQNEKQYREDNPRWT</sequence>
<keyword evidence="3" id="KW-1185">Reference proteome</keyword>
<dbReference type="EMBL" id="JAWHQM010000073">
    <property type="protein sequence ID" value="KAK5636564.1"/>
    <property type="molecule type" value="Genomic_DNA"/>
</dbReference>